<proteinExistence type="predicted"/>
<evidence type="ECO:0000313" key="2">
    <source>
        <dbReference type="Proteomes" id="UP000051574"/>
    </source>
</evidence>
<evidence type="ECO:0000313" key="1">
    <source>
        <dbReference type="EMBL" id="KRT78735.1"/>
    </source>
</evidence>
<keyword evidence="2" id="KW-1185">Reference proteome</keyword>
<sequence length="1139" mass="134188">MLSNEEFGTVFQSFDNNIPEKRRRFNSLIKELDCKSRNSEDLSNLILSVTPKNTTEELLRIEFVIHFKLDNILINELKHNNSTLIKKLLKNRKVFGDLFSNINPQFFVNDIFPHLSHSMKLKLLHGISKSVSNENLVDQYFTEVEKIYGLKLAMSLLQGCTPNLIRDRFKRCSVKLYNGQLMHIVKKDKEFFMYYFEFLKEELCTNYQYFYYFQTKTVRALAKMHPDMYWKVNDKHNLGLRFGKRLTATMFRHRSKELKGHEFLNFSVNLHQLYKVARKDGQLREFLFDLFPLTFDDYINTFSWYSILSFLECFPYGEPFTLISSIFKEKYGKNLLDNPEYCKNCLQIIPTQQRKPIIDILIKDDEELVSFYSPAKSIPILKGKLQHCADREERGRLTSLLCKTCKVNNDKDALLQILDYILERHKNDIVVLTVFFNNFMHYPGTTKLDVVCWQKITDIIKIFQLTRPDFDVGTFYQNYLKHLIQKGIPLEEYCKKRLQDMFNGHSYVSAGAFNFPLSNKYKKIYLEEMGKYIHIYKGHKHYQTVCITFLHGIICLNQNNKKFTLELKNYSHLFDQIRTTECYTSNAIVLHNLKAYPSDEIWHDLFWKILQYIQTNSILAWYVQKWPERIAPNIDKIFNEMEFTSIQIFLKKAKRCLDQDTLEKLKMYALNATYNEDYDKIKLAVAILCIITPKTLLDIIIPLITSIDSGVNVKLPKHEFLLVKFITKRLHKLGNPSEILPLIITCSSQNCAKYALIPLISIACHSPEIYMRSELPKFTDKKLCMKKNVLFLSKLLFPSHVFAEVLQLFNEKETDVSIKKTIVQKAFECLNENPSEFFWSFFKKCIISMDKANASMYDLLLDVTKVPQQYLSEYILFVFEEISNNPYLEIRKNRFKFLENIPAHIIENLSIDFLKGIIQESACLENVSNFHWKCAFFVKGVQQEELLKENIRTLKSFIESNHLSLNKNRKVRIAINSFISRFLDVALEMKENYNPIKIFCTLWNLEIKLNDCHKYIVVLLTELYFRNDSDAFKTGIDTRSLLQEYVEKAGPSIIKPFFAQLNEFLLKIDCGKENRLYRFVEGLFADSSDENTCTLIIYIFSMYPPKPQSHDNYFAIFQTLLKSDNSIIKFHLNQFGYIC</sequence>
<dbReference type="Proteomes" id="UP000051574">
    <property type="component" value="Unassembled WGS sequence"/>
</dbReference>
<gene>
    <name evidence="1" type="ORF">AMK59_8069</name>
</gene>
<dbReference type="OrthoDB" id="6617263at2759"/>
<accession>A0A0T6AUA0</accession>
<dbReference type="EMBL" id="LJIG01022784">
    <property type="protein sequence ID" value="KRT78735.1"/>
    <property type="molecule type" value="Genomic_DNA"/>
</dbReference>
<name>A0A0T6AUA0_9SCAR</name>
<protein>
    <submittedName>
        <fullName evidence="1">Uncharacterized protein</fullName>
    </submittedName>
</protein>
<dbReference type="AlphaFoldDB" id="A0A0T6AUA0"/>
<organism evidence="1 2">
    <name type="scientific">Oryctes borbonicus</name>
    <dbReference type="NCBI Taxonomy" id="1629725"/>
    <lineage>
        <taxon>Eukaryota</taxon>
        <taxon>Metazoa</taxon>
        <taxon>Ecdysozoa</taxon>
        <taxon>Arthropoda</taxon>
        <taxon>Hexapoda</taxon>
        <taxon>Insecta</taxon>
        <taxon>Pterygota</taxon>
        <taxon>Neoptera</taxon>
        <taxon>Endopterygota</taxon>
        <taxon>Coleoptera</taxon>
        <taxon>Polyphaga</taxon>
        <taxon>Scarabaeiformia</taxon>
        <taxon>Scarabaeidae</taxon>
        <taxon>Dynastinae</taxon>
        <taxon>Oryctes</taxon>
    </lineage>
</organism>
<comment type="caution">
    <text evidence="1">The sequence shown here is derived from an EMBL/GenBank/DDBJ whole genome shotgun (WGS) entry which is preliminary data.</text>
</comment>
<reference evidence="1 2" key="1">
    <citation type="submission" date="2015-09" db="EMBL/GenBank/DDBJ databases">
        <title>Draft genome of the scarab beetle Oryctes borbonicus.</title>
        <authorList>
            <person name="Meyer J.M."/>
            <person name="Markov G.V."/>
            <person name="Baskaran P."/>
            <person name="Herrmann M."/>
            <person name="Sommer R.J."/>
            <person name="Roedelsperger C."/>
        </authorList>
    </citation>
    <scope>NUCLEOTIDE SEQUENCE [LARGE SCALE GENOMIC DNA]</scope>
    <source>
        <strain evidence="1">OB123</strain>
        <tissue evidence="1">Whole animal</tissue>
    </source>
</reference>